<dbReference type="HOGENOM" id="CLU_1806843_0_0_1"/>
<protein>
    <submittedName>
        <fullName evidence="1">Uncharacterized protein</fullName>
    </submittedName>
</protein>
<reference evidence="1 2" key="1">
    <citation type="journal article" date="2008" name="Nat. Biotechnol.">
        <title>Genome sequencing and analysis of the filamentous fungus Penicillium chrysogenum.</title>
        <authorList>
            <person name="van den Berg M.A."/>
            <person name="Albang R."/>
            <person name="Albermann K."/>
            <person name="Badger J.H."/>
            <person name="Daran J.-M."/>
            <person name="Driessen A.J.M."/>
            <person name="Garcia-Estrada C."/>
            <person name="Fedorova N.D."/>
            <person name="Harris D.M."/>
            <person name="Heijne W.H.M."/>
            <person name="Joardar V.S."/>
            <person name="Kiel J.A.K.W."/>
            <person name="Kovalchuk A."/>
            <person name="Martin J.F."/>
            <person name="Nierman W.C."/>
            <person name="Nijland J.G."/>
            <person name="Pronk J.T."/>
            <person name="Roubos J.A."/>
            <person name="van der Klei I.J."/>
            <person name="van Peij N.N.M.E."/>
            <person name="Veenhuis M."/>
            <person name="von Doehren H."/>
            <person name="Wagner C."/>
            <person name="Wortman J.R."/>
            <person name="Bovenberg R.A.L."/>
        </authorList>
    </citation>
    <scope>NUCLEOTIDE SEQUENCE [LARGE SCALE GENOMIC DNA]</scope>
    <source>
        <strain evidence="2">ATCC 28089 / DSM 1075 / NRRL 1951 / Wisconsin 54-1255</strain>
    </source>
</reference>
<sequence>MLLQIVAVKRRHGSQQPSIKIGILQRFLSSLVHRGPASQTVSVGDVVPQQIHCAIQTNRSKIRDLDAEQLDPWTMHPCKGHSSLSSLHPWFRRPEHLTSDSEPMIAYVPECPPPRSSATVSAPRKAMAYALFQTPGFEQCSMP</sequence>
<dbReference type="Proteomes" id="UP000000724">
    <property type="component" value="Contig Pc00c17"/>
</dbReference>
<evidence type="ECO:0000313" key="1">
    <source>
        <dbReference type="EMBL" id="CAP79327.1"/>
    </source>
</evidence>
<organism evidence="1 2">
    <name type="scientific">Penicillium rubens (strain ATCC 28089 / DSM 1075 / NRRL 1951 / Wisconsin 54-1255)</name>
    <name type="common">Penicillium chrysogenum</name>
    <dbReference type="NCBI Taxonomy" id="500485"/>
    <lineage>
        <taxon>Eukaryota</taxon>
        <taxon>Fungi</taxon>
        <taxon>Dikarya</taxon>
        <taxon>Ascomycota</taxon>
        <taxon>Pezizomycotina</taxon>
        <taxon>Eurotiomycetes</taxon>
        <taxon>Eurotiomycetidae</taxon>
        <taxon>Eurotiales</taxon>
        <taxon>Aspergillaceae</taxon>
        <taxon>Penicillium</taxon>
        <taxon>Penicillium chrysogenum species complex</taxon>
    </lineage>
</organism>
<accession>B6HAX1</accession>
<name>B6HAX1_PENRW</name>
<gene>
    <name evidence="1" type="ORF">Pc17g00400</name>
    <name evidence="1" type="ORF">PCH_Pc17g00400</name>
</gene>
<evidence type="ECO:0000313" key="2">
    <source>
        <dbReference type="Proteomes" id="UP000000724"/>
    </source>
</evidence>
<proteinExistence type="predicted"/>
<keyword evidence="2" id="KW-1185">Reference proteome</keyword>
<dbReference type="VEuPathDB" id="FungiDB:PCH_Pc17g00400"/>
<dbReference type="EMBL" id="AM920432">
    <property type="protein sequence ID" value="CAP79327.1"/>
    <property type="molecule type" value="Genomic_DNA"/>
</dbReference>
<dbReference type="AlphaFoldDB" id="B6HAX1"/>